<dbReference type="PROSITE" id="PS00723">
    <property type="entry name" value="POLYPRENYL_SYNTHASE_1"/>
    <property type="match status" value="1"/>
</dbReference>
<comment type="cofactor">
    <cofactor evidence="1">
        <name>Mg(2+)</name>
        <dbReference type="ChEBI" id="CHEBI:18420"/>
    </cofactor>
</comment>
<protein>
    <submittedName>
        <fullName evidence="7">Geranylgeranyl diphosphate synthase type I</fullName>
        <ecNumber evidence="7">2.5.1.1</ecNumber>
        <ecNumber evidence="7">2.5.1.10</ecNumber>
        <ecNumber evidence="7">2.5.1.29</ecNumber>
    </submittedName>
</protein>
<dbReference type="Pfam" id="PF00348">
    <property type="entry name" value="polyprenyl_synt"/>
    <property type="match status" value="1"/>
</dbReference>
<dbReference type="InterPro" id="IPR000092">
    <property type="entry name" value="Polyprenyl_synt"/>
</dbReference>
<dbReference type="GeneID" id="300295136"/>
<evidence type="ECO:0000256" key="6">
    <source>
        <dbReference type="RuleBase" id="RU004466"/>
    </source>
</evidence>
<dbReference type="EMBL" id="JACHJC010000001">
    <property type="protein sequence ID" value="MBB5114761.1"/>
    <property type="molecule type" value="Genomic_DNA"/>
</dbReference>
<dbReference type="InterPro" id="IPR008949">
    <property type="entry name" value="Isoprenoid_synthase_dom_sf"/>
</dbReference>
<dbReference type="RefSeq" id="WP_073827925.1">
    <property type="nucleotide sequence ID" value="NZ_JACHJC010000001.1"/>
</dbReference>
<keyword evidence="3 6" id="KW-0808">Transferase</keyword>
<gene>
    <name evidence="7" type="ORF">FHU28_004600</name>
</gene>
<evidence type="ECO:0000256" key="3">
    <source>
        <dbReference type="ARBA" id="ARBA00022679"/>
    </source>
</evidence>
<dbReference type="PANTHER" id="PTHR12001:SF85">
    <property type="entry name" value="SHORT CHAIN ISOPRENYL DIPHOSPHATE SYNTHASE"/>
    <property type="match status" value="1"/>
</dbReference>
<dbReference type="PROSITE" id="PS00444">
    <property type="entry name" value="POLYPRENYL_SYNTHASE_2"/>
    <property type="match status" value="1"/>
</dbReference>
<dbReference type="SFLD" id="SFLDS00005">
    <property type="entry name" value="Isoprenoid_Synthase_Type_I"/>
    <property type="match status" value="1"/>
</dbReference>
<evidence type="ECO:0000256" key="5">
    <source>
        <dbReference type="ARBA" id="ARBA00022842"/>
    </source>
</evidence>
<reference evidence="7 8" key="1">
    <citation type="submission" date="2020-08" db="EMBL/GenBank/DDBJ databases">
        <title>Sequencing the genomes of 1000 actinobacteria strains.</title>
        <authorList>
            <person name="Klenk H.-P."/>
        </authorList>
    </citation>
    <scope>NUCLEOTIDE SEQUENCE [LARGE SCALE GENOMIC DNA]</scope>
    <source>
        <strain evidence="7 8">DSM 43036</strain>
    </source>
</reference>
<sequence>MTVGYLGAVTDSAPVDAALRDFFAERRAEARELGDDFAALVAELESYVLRGGKRIRPAFAWLGWIGAGGDPEDPVATAVLNACAGFELLHASGLIHDDIIDASQTRRGHPAAHVAYAERHRARRFSGDPGTFGTGTAILIGDLVLIWADVLVRASGLPADAHVRVSPVWSAVRSEVMYGQLLDLISQVSRSEDVDAALRINQYKTASYTVERPLQFGAAIADADDALFAAYRAFGADVGIAFQLRDDLLGVFGDPVVTGKPSGDDLREGKRTVLLATALKRADERDPDAAAYLRAKVGTDLADEEIARIRGIFRDVGAVEEIERQISQRTDRALAALEASSATAPAKHQLADMAIKATQRAQ</sequence>
<dbReference type="InterPro" id="IPR033749">
    <property type="entry name" value="Polyprenyl_synt_CS"/>
</dbReference>
<proteinExistence type="inferred from homology"/>
<dbReference type="EC" id="2.5.1.10" evidence="7"/>
<dbReference type="GO" id="GO:0004311">
    <property type="term" value="F:geranylgeranyl diphosphate synthase activity"/>
    <property type="evidence" value="ECO:0007669"/>
    <property type="project" value="UniProtKB-EC"/>
</dbReference>
<dbReference type="GO" id="GO:0004161">
    <property type="term" value="F:dimethylallyltranstransferase activity"/>
    <property type="evidence" value="ECO:0007669"/>
    <property type="project" value="UniProtKB-EC"/>
</dbReference>
<dbReference type="PANTHER" id="PTHR12001">
    <property type="entry name" value="GERANYLGERANYL PYROPHOSPHATE SYNTHASE"/>
    <property type="match status" value="1"/>
</dbReference>
<keyword evidence="4" id="KW-0479">Metal-binding</keyword>
<dbReference type="CDD" id="cd00685">
    <property type="entry name" value="Trans_IPPS_HT"/>
    <property type="match status" value="1"/>
</dbReference>
<name>A0ABR6MHC0_MICEC</name>
<evidence type="ECO:0000256" key="1">
    <source>
        <dbReference type="ARBA" id="ARBA00001946"/>
    </source>
</evidence>
<dbReference type="SFLD" id="SFLDG01017">
    <property type="entry name" value="Polyprenyl_Transferase_Like"/>
    <property type="match status" value="1"/>
</dbReference>
<keyword evidence="8" id="KW-1185">Reference proteome</keyword>
<accession>A0ABR6MHC0</accession>
<dbReference type="Proteomes" id="UP000618986">
    <property type="component" value="Unassembled WGS sequence"/>
</dbReference>
<keyword evidence="5" id="KW-0460">Magnesium</keyword>
<evidence type="ECO:0000313" key="7">
    <source>
        <dbReference type="EMBL" id="MBB5114761.1"/>
    </source>
</evidence>
<evidence type="ECO:0000313" key="8">
    <source>
        <dbReference type="Proteomes" id="UP000618986"/>
    </source>
</evidence>
<organism evidence="7 8">
    <name type="scientific">Micromonospora echinospora</name>
    <name type="common">Micromonospora purpurea</name>
    <dbReference type="NCBI Taxonomy" id="1877"/>
    <lineage>
        <taxon>Bacteria</taxon>
        <taxon>Bacillati</taxon>
        <taxon>Actinomycetota</taxon>
        <taxon>Actinomycetes</taxon>
        <taxon>Micromonosporales</taxon>
        <taxon>Micromonosporaceae</taxon>
        <taxon>Micromonospora</taxon>
    </lineage>
</organism>
<comment type="caution">
    <text evidence="7">The sequence shown here is derived from an EMBL/GenBank/DDBJ whole genome shotgun (WGS) entry which is preliminary data.</text>
</comment>
<evidence type="ECO:0000256" key="4">
    <source>
        <dbReference type="ARBA" id="ARBA00022723"/>
    </source>
</evidence>
<comment type="similarity">
    <text evidence="2 6">Belongs to the FPP/GGPP synthase family.</text>
</comment>
<dbReference type="SUPFAM" id="SSF48576">
    <property type="entry name" value="Terpenoid synthases"/>
    <property type="match status" value="1"/>
</dbReference>
<dbReference type="Gene3D" id="1.10.600.10">
    <property type="entry name" value="Farnesyl Diphosphate Synthase"/>
    <property type="match status" value="1"/>
</dbReference>
<dbReference type="EC" id="2.5.1.29" evidence="7"/>
<evidence type="ECO:0000256" key="2">
    <source>
        <dbReference type="ARBA" id="ARBA00006706"/>
    </source>
</evidence>
<dbReference type="GO" id="GO:0004337">
    <property type="term" value="F:(2E,6E)-farnesyl diphosphate synthase activity"/>
    <property type="evidence" value="ECO:0007669"/>
    <property type="project" value="UniProtKB-EC"/>
</dbReference>
<dbReference type="EC" id="2.5.1.1" evidence="7"/>